<evidence type="ECO:0000256" key="4">
    <source>
        <dbReference type="ARBA" id="ARBA00022729"/>
    </source>
</evidence>
<evidence type="ECO:0000259" key="14">
    <source>
        <dbReference type="PROSITE" id="PS51807"/>
    </source>
</evidence>
<keyword evidence="6" id="KW-0863">Zinc-finger</keyword>
<keyword evidence="12" id="KW-1133">Transmembrane helix</keyword>
<evidence type="ECO:0000313" key="20">
    <source>
        <dbReference type="EMBL" id="AMN15904.1"/>
    </source>
</evidence>
<keyword evidence="8" id="KW-0946">Virion</keyword>
<dbReference type="SUPFAM" id="SSF57625">
    <property type="entry name" value="Invertebrate chitin-binding proteins"/>
    <property type="match status" value="2"/>
</dbReference>
<evidence type="ECO:0000313" key="15">
    <source>
        <dbReference type="EMBL" id="AIG63118.1"/>
    </source>
</evidence>
<feature type="domain" description="Chitin-binding type-2" evidence="13">
    <location>
        <begin position="226"/>
        <end position="284"/>
    </location>
</feature>
<keyword evidence="3" id="KW-0479">Metal-binding</keyword>
<keyword evidence="2" id="KW-0147">Chitin-binding</keyword>
<reference evidence="15" key="3">
    <citation type="submission" date="2016-08" db="EMBL/GenBank/DDBJ databases">
        <authorList>
            <person name="Seilhamer J.J."/>
        </authorList>
    </citation>
    <scope>NUCLEOTIDE SEQUENCE</scope>
    <source>
        <strain evidence="15">AC53</strain>
        <strain evidence="21">AC53T4.1</strain>
        <strain evidence="22">AC53T4.2</strain>
    </source>
</reference>
<feature type="region of interest" description="Disordered" evidence="11">
    <location>
        <begin position="647"/>
        <end position="666"/>
    </location>
</feature>
<protein>
    <submittedName>
        <fullName evidence="15">VP91</fullName>
    </submittedName>
</protein>
<evidence type="ECO:0000256" key="3">
    <source>
        <dbReference type="ARBA" id="ARBA00022723"/>
    </source>
</evidence>
<dbReference type="EMBL" id="KU738899">
    <property type="protein sequence ID" value="AMN15628.1"/>
    <property type="molecule type" value="Genomic_DNA"/>
</dbReference>
<dbReference type="SMART" id="SM00494">
    <property type="entry name" value="ChtBD2"/>
    <property type="match status" value="2"/>
</dbReference>
<evidence type="ECO:0000256" key="9">
    <source>
        <dbReference type="ARBA" id="ARBA00023157"/>
    </source>
</evidence>
<keyword evidence="4" id="KW-0732">Signal</keyword>
<gene>
    <name evidence="15" type="ORF">HaSNPV-AC53_077</name>
</gene>
<dbReference type="InterPro" id="IPR002557">
    <property type="entry name" value="Chitin-bd_dom"/>
</dbReference>
<evidence type="ECO:0000256" key="7">
    <source>
        <dbReference type="ARBA" id="ARBA00022833"/>
    </source>
</evidence>
<keyword evidence="10" id="KW-0325">Glycoprotein</keyword>
<evidence type="ECO:0000313" key="19">
    <source>
        <dbReference type="EMBL" id="AMN15766.1"/>
    </source>
</evidence>
<evidence type="ECO:0000256" key="1">
    <source>
        <dbReference type="ARBA" id="ARBA00004328"/>
    </source>
</evidence>
<dbReference type="EMBL" id="KJ909666">
    <property type="protein sequence ID" value="AIG63118.1"/>
    <property type="molecule type" value="Genomic_DNA"/>
</dbReference>
<dbReference type="PROSITE" id="PS50940">
    <property type="entry name" value="CHIT_BIND_II"/>
    <property type="match status" value="1"/>
</dbReference>
<name>A0A075TZ42_9ABAC</name>
<evidence type="ECO:0000259" key="13">
    <source>
        <dbReference type="PROSITE" id="PS50940"/>
    </source>
</evidence>
<dbReference type="Pfam" id="PF01607">
    <property type="entry name" value="CBM_14"/>
    <property type="match status" value="1"/>
</dbReference>
<evidence type="ECO:0000256" key="10">
    <source>
        <dbReference type="ARBA" id="ARBA00023180"/>
    </source>
</evidence>
<evidence type="ECO:0000313" key="21">
    <source>
        <dbReference type="EMBL" id="AMN16042.1"/>
    </source>
</evidence>
<dbReference type="GO" id="GO:0008270">
    <property type="term" value="F:zinc ion binding"/>
    <property type="evidence" value="ECO:0007669"/>
    <property type="project" value="UniProtKB-KW"/>
</dbReference>
<evidence type="ECO:0000256" key="12">
    <source>
        <dbReference type="SAM" id="Phobius"/>
    </source>
</evidence>
<comment type="subcellular location">
    <subcellularLocation>
        <location evidence="1">Virion</location>
    </subcellularLocation>
</comment>
<keyword evidence="7" id="KW-0862">Zinc</keyword>
<proteinExistence type="predicted"/>
<evidence type="ECO:0000313" key="22">
    <source>
        <dbReference type="EMBL" id="AMN16180.1"/>
    </source>
</evidence>
<keyword evidence="12" id="KW-0472">Membrane</keyword>
<dbReference type="EMBL" id="KU738904">
    <property type="protein sequence ID" value="AMN16318.1"/>
    <property type="molecule type" value="Genomic_DNA"/>
</dbReference>
<accession>A0A075TZ42</accession>
<dbReference type="EMBL" id="KU738903">
    <property type="protein sequence ID" value="AMN16180.1"/>
    <property type="molecule type" value="Genomic_DNA"/>
</dbReference>
<keyword evidence="5" id="KW-0677">Repeat</keyword>
<dbReference type="PROSITE" id="PS51807">
    <property type="entry name" value="ZF_C2HC_BV"/>
    <property type="match status" value="1"/>
</dbReference>
<dbReference type="GO" id="GO:0008061">
    <property type="term" value="F:chitin binding"/>
    <property type="evidence" value="ECO:0007669"/>
    <property type="project" value="UniProtKB-KW"/>
</dbReference>
<dbReference type="EMBL" id="KU738897">
    <property type="protein sequence ID" value="AMN15352.1"/>
    <property type="molecule type" value="Genomic_DNA"/>
</dbReference>
<dbReference type="GO" id="GO:0044423">
    <property type="term" value="C:virion component"/>
    <property type="evidence" value="ECO:0007669"/>
    <property type="project" value="UniProtKB-KW"/>
</dbReference>
<dbReference type="Pfam" id="PF08475">
    <property type="entry name" value="Baculo_VP91_N"/>
    <property type="match status" value="1"/>
</dbReference>
<evidence type="ECO:0000313" key="17">
    <source>
        <dbReference type="EMBL" id="AMN15490.1"/>
    </source>
</evidence>
<keyword evidence="12" id="KW-0812">Transmembrane</keyword>
<feature type="domain" description="Zinc finger C2HC baculovirus (BV)-type profile" evidence="14">
    <location>
        <begin position="149"/>
        <end position="199"/>
    </location>
</feature>
<feature type="transmembrane region" description="Helical" evidence="12">
    <location>
        <begin position="7"/>
        <end position="25"/>
    </location>
</feature>
<dbReference type="EMBL" id="KU738900">
    <property type="protein sequence ID" value="AMN15766.1"/>
    <property type="molecule type" value="Genomic_DNA"/>
</dbReference>
<evidence type="ECO:0000256" key="6">
    <source>
        <dbReference type="ARBA" id="ARBA00022771"/>
    </source>
</evidence>
<dbReference type="InterPro" id="IPR013682">
    <property type="entry name" value="BaculoV_Vp91_N"/>
</dbReference>
<reference evidence="15" key="1">
    <citation type="journal article" date="2015" name="Genome Announc.">
        <title>Complete Genome Sequences of Helicoverpa armigera Single Nucleopolyhedrovirus Strains AC53 and H25EA1 from Australia.</title>
        <authorList>
            <person name="Noune C."/>
            <person name="Hauxwell C."/>
        </authorList>
    </citation>
    <scope>NUCLEOTIDE SEQUENCE</scope>
    <source>
        <strain evidence="15">AC53</strain>
    </source>
</reference>
<evidence type="ECO:0000256" key="8">
    <source>
        <dbReference type="ARBA" id="ARBA00022844"/>
    </source>
</evidence>
<dbReference type="EMBL" id="KU738902">
    <property type="protein sequence ID" value="AMN16042.1"/>
    <property type="molecule type" value="Genomic_DNA"/>
</dbReference>
<evidence type="ECO:0000313" key="18">
    <source>
        <dbReference type="EMBL" id="AMN15628.1"/>
    </source>
</evidence>
<reference evidence="16" key="2">
    <citation type="journal article" date="2016" name="Genome Announc.">
        <title>Complete Genome Sequences of Seven Helicoverpa armigera SNPV-AC53-Derived Strains.</title>
        <authorList>
            <person name="Noune C."/>
            <person name="Hauxwell C."/>
        </authorList>
    </citation>
    <scope>NUCLEOTIDE SEQUENCE</scope>
    <source>
        <strain evidence="16">AC53C3</strain>
        <strain evidence="17">AC53C5</strain>
        <strain evidence="18">AC53C6</strain>
        <strain evidence="19">AC53C9</strain>
        <strain evidence="20">AC53T2</strain>
        <strain evidence="23">AC53T5</strain>
    </source>
</reference>
<dbReference type="EMBL" id="KU738898">
    <property type="protein sequence ID" value="AMN15490.1"/>
    <property type="molecule type" value="Genomic_DNA"/>
</dbReference>
<evidence type="ECO:0000313" key="16">
    <source>
        <dbReference type="EMBL" id="AMN15352.1"/>
    </source>
</evidence>
<organism evidence="15">
    <name type="scientific">Helicoverpa SNPV AC53</name>
    <dbReference type="NCBI Taxonomy" id="1569367"/>
    <lineage>
        <taxon>Viruses</taxon>
        <taxon>Viruses incertae sedis</taxon>
        <taxon>Naldaviricetes</taxon>
        <taxon>Lefavirales</taxon>
        <taxon>Baculoviridae</taxon>
        <taxon>Alphabaculovirus</taxon>
        <taxon>Alphabaculovirus helarmigerae</taxon>
    </lineage>
</organism>
<dbReference type="InterPro" id="IPR036508">
    <property type="entry name" value="Chitin-bd_dom_sf"/>
</dbReference>
<evidence type="ECO:0000256" key="5">
    <source>
        <dbReference type="ARBA" id="ARBA00022737"/>
    </source>
</evidence>
<evidence type="ECO:0000256" key="11">
    <source>
        <dbReference type="SAM" id="MobiDB-lite"/>
    </source>
</evidence>
<dbReference type="GO" id="GO:0005576">
    <property type="term" value="C:extracellular region"/>
    <property type="evidence" value="ECO:0007669"/>
    <property type="project" value="InterPro"/>
</dbReference>
<evidence type="ECO:0000313" key="23">
    <source>
        <dbReference type="EMBL" id="AMN16318.1"/>
    </source>
</evidence>
<dbReference type="EMBL" id="KU738901">
    <property type="protein sequence ID" value="AMN15904.1"/>
    <property type="molecule type" value="Genomic_DNA"/>
</dbReference>
<keyword evidence="9" id="KW-1015">Disulfide bond</keyword>
<sequence>MSTVPLLLIAIIVLVVFTIIYLSILDEAAENAFENRLAVYTEYLRRTNAEVPPPPFLGYVSDVYDNLFKVTYFDTANLAVIDASVHDDNYETFNFINQTFEQQKYTKNEPRIAPHSTDPAKFMARGDDDDWMEIDCPADNHFNSQTNRCEPVPPCYNKQPGLYPIDEKLLDTLVLNHRVPKQRDENVPNKYHPTMYLQCLMGGSHAVHECPPNHLFNIDSAECQIRNDCENRADGFIITPVPENLNINEYLECRNGDLNVASCPAGEIFDRRLLMCVRGHPCTMFGDGYTYITDEINDNQFFRCTSHSESQLITCIRRVFANDQYECTGDDRCLVFENGSGIMPYVHNDGILEYDTGSLICDNYTIINDVICDNSNLLQNKLYYDKFVANIHLPKQIYNSANNSCVPFEIDRVKIVNDIFPINMIENDYKIDAQTALVGKTKNISSLMNDTNTLADVVVYARDSNSIGLNPVDGSFIECFGDYLYDIFDGKQINFCNDPMSATPSLRQTLDGKKYFQSIVVKVGSDSDYQQQCVRYLDEIDRNFVELDHFAASYIGDILHNDECSTLLTQIHDSYTTLSQKYTTLDSKYTYENVKNEKFVEQYGTNIHKNEHYDLQNEKDLQPLFDPFVKIETVRPLFNPFDMDSPPIIDSEPENDPEFNPNPVPEPEQEELILKNKTVNFACFYSLPIFKLSACHLNNESLIINIYKLRKTVDISADCINAAGLVNIVNSYAYLGNDIGCRCKYSTEKGLHIERDDNPIVYTNLDTQSNDGIKYNMYIHRNGNNFIACPPELLTDTFECNVENDRMYIMHNIQPE</sequence>
<evidence type="ECO:0000256" key="2">
    <source>
        <dbReference type="ARBA" id="ARBA00022669"/>
    </source>
</evidence>